<dbReference type="AlphaFoldDB" id="A0A7T5R0T5"/>
<dbReference type="GO" id="GO:0045333">
    <property type="term" value="P:cellular respiration"/>
    <property type="evidence" value="ECO:0007669"/>
    <property type="project" value="InterPro"/>
</dbReference>
<proteinExistence type="inferred from homology"/>
<dbReference type="EMBL" id="CP066681">
    <property type="protein sequence ID" value="QQG35422.1"/>
    <property type="molecule type" value="Genomic_DNA"/>
</dbReference>
<dbReference type="Proteomes" id="UP000595362">
    <property type="component" value="Chromosome"/>
</dbReference>
<organism evidence="3 4">
    <name type="scientific">Micavibrio aeruginosavorus</name>
    <dbReference type="NCBI Taxonomy" id="349221"/>
    <lineage>
        <taxon>Bacteria</taxon>
        <taxon>Pseudomonadati</taxon>
        <taxon>Bdellovibrionota</taxon>
        <taxon>Bdellovibrionia</taxon>
        <taxon>Bdellovibrionales</taxon>
        <taxon>Pseudobdellovibrionaceae</taxon>
        <taxon>Micavibrio</taxon>
    </lineage>
</organism>
<dbReference type="Gene3D" id="3.30.530.20">
    <property type="match status" value="1"/>
</dbReference>
<comment type="similarity">
    <text evidence="1">Belongs to the ribosome association toxin RatA family.</text>
</comment>
<evidence type="ECO:0000313" key="3">
    <source>
        <dbReference type="EMBL" id="QQG35422.1"/>
    </source>
</evidence>
<accession>A0A7T5R0T5</accession>
<dbReference type="PANTHER" id="PTHR12901">
    <property type="entry name" value="SPERM PROTEIN HOMOLOG"/>
    <property type="match status" value="1"/>
</dbReference>
<feature type="domain" description="Coenzyme Q-binding protein COQ10 START" evidence="2">
    <location>
        <begin position="10"/>
        <end position="135"/>
    </location>
</feature>
<dbReference type="InterPro" id="IPR044996">
    <property type="entry name" value="COQ10-like"/>
</dbReference>
<dbReference type="GO" id="GO:0048039">
    <property type="term" value="F:ubiquinone binding"/>
    <property type="evidence" value="ECO:0007669"/>
    <property type="project" value="InterPro"/>
</dbReference>
<gene>
    <name evidence="3" type="ORF">HYS17_07690</name>
</gene>
<dbReference type="InterPro" id="IPR005031">
    <property type="entry name" value="COQ10_START"/>
</dbReference>
<evidence type="ECO:0000256" key="1">
    <source>
        <dbReference type="ARBA" id="ARBA00008918"/>
    </source>
</evidence>
<name>A0A7T5R0T5_9BACT</name>
<dbReference type="InterPro" id="IPR023393">
    <property type="entry name" value="START-like_dom_sf"/>
</dbReference>
<reference evidence="3 4" key="1">
    <citation type="submission" date="2020-07" db="EMBL/GenBank/DDBJ databases">
        <title>Huge and variable diversity of episymbiotic CPR bacteria and DPANN archaea in groundwater ecosystems.</title>
        <authorList>
            <person name="He C.Y."/>
            <person name="Keren R."/>
            <person name="Whittaker M."/>
            <person name="Farag I.F."/>
            <person name="Doudna J."/>
            <person name="Cate J.H.D."/>
            <person name="Banfield J.F."/>
        </authorList>
    </citation>
    <scope>NUCLEOTIDE SEQUENCE [LARGE SCALE GENOMIC DNA]</scope>
    <source>
        <strain evidence="3">NC_groundwater_70_Ag_B-0.1um_54_66</strain>
    </source>
</reference>
<protein>
    <submittedName>
        <fullName evidence="3">Type II toxin-antitoxin system RatA family toxin</fullName>
    </submittedName>
</protein>
<dbReference type="CDD" id="cd07813">
    <property type="entry name" value="COQ10p_like"/>
    <property type="match status" value="1"/>
</dbReference>
<evidence type="ECO:0000259" key="2">
    <source>
        <dbReference type="Pfam" id="PF03364"/>
    </source>
</evidence>
<sequence>MPTHAERRKMPYTPEQMFDLVASVDKYPEFLPWCLASRITKRDGHVFYADLVIGYKMVREKFGSRVTALRPDHIHVEYLSGPMKHLSNHWRFLPQEDGGCIIDFYVDFEFKNPVLQRLIAVFFEEAVKRMVTAFEARARDLYTMK</sequence>
<evidence type="ECO:0000313" key="4">
    <source>
        <dbReference type="Proteomes" id="UP000595362"/>
    </source>
</evidence>
<dbReference type="PANTHER" id="PTHR12901:SF10">
    <property type="entry name" value="COENZYME Q-BINDING PROTEIN COQ10, MITOCHONDRIAL"/>
    <property type="match status" value="1"/>
</dbReference>
<dbReference type="Pfam" id="PF03364">
    <property type="entry name" value="Polyketide_cyc"/>
    <property type="match status" value="1"/>
</dbReference>
<dbReference type="SUPFAM" id="SSF55961">
    <property type="entry name" value="Bet v1-like"/>
    <property type="match status" value="1"/>
</dbReference>